<sequence>MTEGEIRGDVDQAENGLFQPKYDDEDVVTALLEAHPEPLKVGEVAERVGCSETTAHNRLHGLFDDAYPGLETKKVGANARVWWVNPDQLE</sequence>
<organism evidence="2 3">
    <name type="scientific">Halobacterium phage ChaoS9</name>
    <dbReference type="NCBI Taxonomy" id="2847105"/>
    <lineage>
        <taxon>Viruses</taxon>
        <taxon>Duplodnaviria</taxon>
        <taxon>Heunggongvirae</taxon>
        <taxon>Uroviricota</taxon>
        <taxon>Caudoviricetes</taxon>
        <taxon>Vertoviridae</taxon>
        <taxon>Chaovirus</taxon>
        <taxon>Chaovirus bigenum</taxon>
        <taxon>Chaovirus ChaoS9</taxon>
    </lineage>
</organism>
<dbReference type="GO" id="GO:0003677">
    <property type="term" value="F:DNA binding"/>
    <property type="evidence" value="ECO:0007669"/>
    <property type="project" value="InterPro"/>
</dbReference>
<evidence type="ECO:0000313" key="2">
    <source>
        <dbReference type="EMBL" id="QBI90046.1"/>
    </source>
</evidence>
<evidence type="ECO:0000313" key="3">
    <source>
        <dbReference type="Proteomes" id="UP000294095"/>
    </source>
</evidence>
<name>A0A481VAT2_9CAUD</name>
<accession>A0A481VAT2</accession>
<reference evidence="3" key="1">
    <citation type="journal article" date="2019" name="Genes (Basel)">
        <title>Halobacterium salinarum virus ChaoS9, a Novel Halovirus Related to PhiH1 and PhiCh1.</title>
        <authorList>
            <person name="Dyall-Smith M."/>
            <person name="Palm P."/>
            <person name="Wanner G."/>
            <person name="Witte A."/>
            <person name="Oesterhelt D."/>
            <person name="Pfeiffer F."/>
        </authorList>
    </citation>
    <scope>NUCLEOTIDE SEQUENCE [LARGE SCALE GENOMIC DNA]</scope>
</reference>
<protein>
    <submittedName>
        <fullName evidence="2">HTH domain protein</fullName>
    </submittedName>
</protein>
<dbReference type="Proteomes" id="UP000294095">
    <property type="component" value="Segment"/>
</dbReference>
<dbReference type="InterPro" id="IPR005471">
    <property type="entry name" value="Tscrpt_reg_IclR_N"/>
</dbReference>
<keyword evidence="3" id="KW-1185">Reference proteome</keyword>
<gene>
    <name evidence="2" type="ORF">ChaoS9_205</name>
</gene>
<evidence type="ECO:0000259" key="1">
    <source>
        <dbReference type="Pfam" id="PF09339"/>
    </source>
</evidence>
<dbReference type="GO" id="GO:0006355">
    <property type="term" value="P:regulation of DNA-templated transcription"/>
    <property type="evidence" value="ECO:0007669"/>
    <property type="project" value="InterPro"/>
</dbReference>
<dbReference type="EMBL" id="MK310226">
    <property type="protein sequence ID" value="QBI90046.1"/>
    <property type="molecule type" value="Genomic_DNA"/>
</dbReference>
<dbReference type="Pfam" id="PF09339">
    <property type="entry name" value="HTH_IclR"/>
    <property type="match status" value="1"/>
</dbReference>
<proteinExistence type="predicted"/>
<feature type="domain" description="HTH iclR-type" evidence="1">
    <location>
        <begin position="31"/>
        <end position="62"/>
    </location>
</feature>